<dbReference type="OrthoDB" id="203440at2759"/>
<gene>
    <name evidence="4" type="ORF">CAPTEDRAFT_220071</name>
</gene>
<feature type="region of interest" description="Disordered" evidence="2">
    <location>
        <begin position="163"/>
        <end position="224"/>
    </location>
</feature>
<protein>
    <recommendedName>
        <fullName evidence="7">Neuroguidin</fullName>
    </recommendedName>
</protein>
<reference evidence="5" key="3">
    <citation type="submission" date="2015-06" db="UniProtKB">
        <authorList>
            <consortium name="EnsemblMetazoa"/>
        </authorList>
    </citation>
    <scope>IDENTIFICATION</scope>
</reference>
<dbReference type="EnsemblMetazoa" id="CapteT220071">
    <property type="protein sequence ID" value="CapteP220071"/>
    <property type="gene ID" value="CapteG220071"/>
</dbReference>
<feature type="compositionally biased region" description="Basic residues" evidence="2">
    <location>
        <begin position="328"/>
        <end position="347"/>
    </location>
</feature>
<evidence type="ECO:0000313" key="6">
    <source>
        <dbReference type="Proteomes" id="UP000014760"/>
    </source>
</evidence>
<dbReference type="FunCoup" id="R7T3N5">
    <property type="interactions" value="2256"/>
</dbReference>
<dbReference type="STRING" id="283909.R7T3N5"/>
<dbReference type="GO" id="GO:0032040">
    <property type="term" value="C:small-subunit processome"/>
    <property type="evidence" value="ECO:0007669"/>
    <property type="project" value="TreeGrafter"/>
</dbReference>
<reference evidence="6" key="1">
    <citation type="submission" date="2012-12" db="EMBL/GenBank/DDBJ databases">
        <authorList>
            <person name="Hellsten U."/>
            <person name="Grimwood J."/>
            <person name="Chapman J.A."/>
            <person name="Shapiro H."/>
            <person name="Aerts A."/>
            <person name="Otillar R.P."/>
            <person name="Terry A.Y."/>
            <person name="Boore J.L."/>
            <person name="Simakov O."/>
            <person name="Marletaz F."/>
            <person name="Cho S.-J."/>
            <person name="Edsinger-Gonzales E."/>
            <person name="Havlak P."/>
            <person name="Kuo D.-H."/>
            <person name="Larsson T."/>
            <person name="Lv J."/>
            <person name="Arendt D."/>
            <person name="Savage R."/>
            <person name="Osoegawa K."/>
            <person name="de Jong P."/>
            <person name="Lindberg D.R."/>
            <person name="Seaver E.C."/>
            <person name="Weisblat D.A."/>
            <person name="Putnam N.H."/>
            <person name="Grigoriev I.V."/>
            <person name="Rokhsar D.S."/>
        </authorList>
    </citation>
    <scope>NUCLEOTIDE SEQUENCE</scope>
    <source>
        <strain evidence="6">I ESC-2004</strain>
    </source>
</reference>
<evidence type="ECO:0000313" key="4">
    <source>
        <dbReference type="EMBL" id="ELT87333.1"/>
    </source>
</evidence>
<evidence type="ECO:0000256" key="3">
    <source>
        <dbReference type="SAM" id="Phobius"/>
    </source>
</evidence>
<dbReference type="InterPro" id="IPR007146">
    <property type="entry name" value="Sas10/Utp3/C1D"/>
</dbReference>
<dbReference type="EMBL" id="AMQN01003652">
    <property type="status" value="NOT_ANNOTATED_CDS"/>
    <property type="molecule type" value="Genomic_DNA"/>
</dbReference>
<comment type="similarity">
    <text evidence="1">Belongs to the SAS10 family.</text>
</comment>
<dbReference type="GO" id="GO:0000462">
    <property type="term" value="P:maturation of SSU-rRNA from tricistronic rRNA transcript (SSU-rRNA, 5.8S rRNA, LSU-rRNA)"/>
    <property type="evidence" value="ECO:0007669"/>
    <property type="project" value="TreeGrafter"/>
</dbReference>
<dbReference type="Proteomes" id="UP000014760">
    <property type="component" value="Unassembled WGS sequence"/>
</dbReference>
<evidence type="ECO:0000313" key="5">
    <source>
        <dbReference type="EnsemblMetazoa" id="CapteP220071"/>
    </source>
</evidence>
<dbReference type="EMBL" id="AMQN01003651">
    <property type="status" value="NOT_ANNOTATED_CDS"/>
    <property type="molecule type" value="Genomic_DNA"/>
</dbReference>
<dbReference type="PANTHER" id="PTHR13237">
    <property type="entry name" value="SOMETHING ABOUT SILENCING PROTEIN 10-RELATED"/>
    <property type="match status" value="1"/>
</dbReference>
<dbReference type="OMA" id="PVHYNET"/>
<evidence type="ECO:0008006" key="7">
    <source>
        <dbReference type="Google" id="ProtNLM"/>
    </source>
</evidence>
<dbReference type="AlphaFoldDB" id="R7T3N5"/>
<sequence length="347" mass="40242">MEYIHYFNLVPLFLYIILHRSAFYQHRMDALRMLQRKPIITHVTNMAGEIEEAETEKGLSLWHEIKSKAQDLTRQVEFMKKQVHEGDMKTAQGVSFLEVKFQLLLGYITDLTLLMSHKLKGKSIEDHASIDRLVELRTVMEKIRPIDQKLKYQIDKLIKMASSGSAPGANDPLQFKPNPDNLIGKLDDEDDEDVEKEGKSSSAIYRPPKLSAMHYEGDDTQKERKEKQMMKAKKRALSSSIMADIREELDEDRPAEIKEQQDLYRARSDRQEKERTEYEESTFTRMNLTKKQLHQQRQIQTMGSLKSLTHFGNIGVLYGEGGEDGPAKKKKRGAPKKKGKKKMKRKF</sequence>
<keyword evidence="3" id="KW-0472">Membrane</keyword>
<feature type="region of interest" description="Disordered" evidence="2">
    <location>
        <begin position="253"/>
        <end position="282"/>
    </location>
</feature>
<proteinExistence type="inferred from homology"/>
<evidence type="ECO:0000256" key="1">
    <source>
        <dbReference type="ARBA" id="ARBA00010979"/>
    </source>
</evidence>
<organism evidence="4">
    <name type="scientific">Capitella teleta</name>
    <name type="common">Polychaete worm</name>
    <dbReference type="NCBI Taxonomy" id="283909"/>
    <lineage>
        <taxon>Eukaryota</taxon>
        <taxon>Metazoa</taxon>
        <taxon>Spiralia</taxon>
        <taxon>Lophotrochozoa</taxon>
        <taxon>Annelida</taxon>
        <taxon>Polychaeta</taxon>
        <taxon>Sedentaria</taxon>
        <taxon>Scolecida</taxon>
        <taxon>Capitellidae</taxon>
        <taxon>Capitella</taxon>
    </lineage>
</organism>
<evidence type="ECO:0000256" key="2">
    <source>
        <dbReference type="SAM" id="MobiDB-lite"/>
    </source>
</evidence>
<feature type="compositionally biased region" description="Basic and acidic residues" evidence="2">
    <location>
        <begin position="215"/>
        <end position="224"/>
    </location>
</feature>
<accession>R7T3N5</accession>
<name>R7T3N5_CAPTE</name>
<keyword evidence="3" id="KW-1133">Transmembrane helix</keyword>
<reference evidence="4 6" key="2">
    <citation type="journal article" date="2013" name="Nature">
        <title>Insights into bilaterian evolution from three spiralian genomes.</title>
        <authorList>
            <person name="Simakov O."/>
            <person name="Marletaz F."/>
            <person name="Cho S.J."/>
            <person name="Edsinger-Gonzales E."/>
            <person name="Havlak P."/>
            <person name="Hellsten U."/>
            <person name="Kuo D.H."/>
            <person name="Larsson T."/>
            <person name="Lv J."/>
            <person name="Arendt D."/>
            <person name="Savage R."/>
            <person name="Osoegawa K."/>
            <person name="de Jong P."/>
            <person name="Grimwood J."/>
            <person name="Chapman J.A."/>
            <person name="Shapiro H."/>
            <person name="Aerts A."/>
            <person name="Otillar R.P."/>
            <person name="Terry A.Y."/>
            <person name="Boore J.L."/>
            <person name="Grigoriev I.V."/>
            <person name="Lindberg D.R."/>
            <person name="Seaver E.C."/>
            <person name="Weisblat D.A."/>
            <person name="Putnam N.H."/>
            <person name="Rokhsar D.S."/>
        </authorList>
    </citation>
    <scope>NUCLEOTIDE SEQUENCE</scope>
    <source>
        <strain evidence="4 6">I ESC-2004</strain>
    </source>
</reference>
<dbReference type="EMBL" id="KB312379">
    <property type="protein sequence ID" value="ELT87333.1"/>
    <property type="molecule type" value="Genomic_DNA"/>
</dbReference>
<dbReference type="PANTHER" id="PTHR13237:SF9">
    <property type="entry name" value="NEUROGUIDIN"/>
    <property type="match status" value="1"/>
</dbReference>
<keyword evidence="3" id="KW-0812">Transmembrane</keyword>
<feature type="region of interest" description="Disordered" evidence="2">
    <location>
        <begin position="315"/>
        <end position="347"/>
    </location>
</feature>
<feature type="transmembrane region" description="Helical" evidence="3">
    <location>
        <begin position="6"/>
        <end position="23"/>
    </location>
</feature>
<feature type="compositionally biased region" description="Basic and acidic residues" evidence="2">
    <location>
        <begin position="253"/>
        <end position="278"/>
    </location>
</feature>
<dbReference type="Pfam" id="PF04000">
    <property type="entry name" value="Sas10_Utp3"/>
    <property type="match status" value="1"/>
</dbReference>
<keyword evidence="6" id="KW-1185">Reference proteome</keyword>
<dbReference type="HOGENOM" id="CLU_031901_0_0_1"/>